<evidence type="ECO:0008006" key="4">
    <source>
        <dbReference type="Google" id="ProtNLM"/>
    </source>
</evidence>
<gene>
    <name evidence="3" type="ORF">METZ01_LOCUS33393</name>
</gene>
<feature type="non-terminal residue" evidence="3">
    <location>
        <position position="1"/>
    </location>
</feature>
<dbReference type="Gene3D" id="3.40.50.12170">
    <property type="entry name" value="Uncharacterised protein PF07075, DUF1343"/>
    <property type="match status" value="1"/>
</dbReference>
<dbReference type="Pfam" id="PF20732">
    <property type="entry name" value="NamZ_C"/>
    <property type="match status" value="1"/>
</dbReference>
<dbReference type="InterPro" id="IPR008302">
    <property type="entry name" value="NamZ"/>
</dbReference>
<evidence type="ECO:0000313" key="3">
    <source>
        <dbReference type="EMBL" id="SUZ80539.1"/>
    </source>
</evidence>
<sequence length="385" mass="42411">VPVTLGSARLASRLGGQRIGLLANQASVDASFRHVAKVVSSLPGVTLAALFGPQHGFWSDVQDNMIETGHARHSNLNVPIYSLYGATREPSGEMLEGLDLLVVDLQDVGTRVYTYIHTMTNCLRACARYGVPVVICDRPNPVGGIRIEGGMLEPGFESFVGLYRIPLRHGLTIGELAQLCNNAFGLNASLEVLPLNNWSREMYHDETGLPWVLPSPNLPTLQTAVVYPGMVLLEGTNLSEGRGTTLPFELVGAPWLGAHGVTHAMNALGLPGVCFRPAEFQPTFQKHAGQTCGGCQLHVTDRTAFRPVLTAVALLEVCRRLAPDRFAWRQPPYEYETVIPPIDILWGCDRLRRQLENDVSFTKIAEEWTADLQAFERLRARYLLY</sequence>
<dbReference type="PIRSF" id="PIRSF016719">
    <property type="entry name" value="UCP016719"/>
    <property type="match status" value="1"/>
</dbReference>
<feature type="domain" description="Peptidoglycan beta-N-acetylmuramidase NamZ C-terminal" evidence="2">
    <location>
        <begin position="225"/>
        <end position="385"/>
    </location>
</feature>
<dbReference type="InterPro" id="IPR048503">
    <property type="entry name" value="NamZ_C"/>
</dbReference>
<dbReference type="PANTHER" id="PTHR42915:SF1">
    <property type="entry name" value="PEPTIDOGLYCAN BETA-N-ACETYLMURAMIDASE NAMZ"/>
    <property type="match status" value="1"/>
</dbReference>
<dbReference type="AlphaFoldDB" id="A0A381QPV3"/>
<dbReference type="Pfam" id="PF07075">
    <property type="entry name" value="NamZ_N"/>
    <property type="match status" value="1"/>
</dbReference>
<reference evidence="3" key="1">
    <citation type="submission" date="2018-05" db="EMBL/GenBank/DDBJ databases">
        <authorList>
            <person name="Lanie J.A."/>
            <person name="Ng W.-L."/>
            <person name="Kazmierczak K.M."/>
            <person name="Andrzejewski T.M."/>
            <person name="Davidsen T.M."/>
            <person name="Wayne K.J."/>
            <person name="Tettelin H."/>
            <person name="Glass J.I."/>
            <person name="Rusch D."/>
            <person name="Podicherti R."/>
            <person name="Tsui H.-C.T."/>
            <person name="Winkler M.E."/>
        </authorList>
    </citation>
    <scope>NUCLEOTIDE SEQUENCE</scope>
</reference>
<protein>
    <recommendedName>
        <fullName evidence="4">DUF1343 domain-containing protein</fullName>
    </recommendedName>
</protein>
<dbReference type="EMBL" id="UINC01001430">
    <property type="protein sequence ID" value="SUZ80539.1"/>
    <property type="molecule type" value="Genomic_DNA"/>
</dbReference>
<dbReference type="GO" id="GO:0033922">
    <property type="term" value="F:peptidoglycan beta-N-acetylmuramidase activity"/>
    <property type="evidence" value="ECO:0007669"/>
    <property type="project" value="InterPro"/>
</dbReference>
<organism evidence="3">
    <name type="scientific">marine metagenome</name>
    <dbReference type="NCBI Taxonomy" id="408172"/>
    <lineage>
        <taxon>unclassified sequences</taxon>
        <taxon>metagenomes</taxon>
        <taxon>ecological metagenomes</taxon>
    </lineage>
</organism>
<evidence type="ECO:0000259" key="2">
    <source>
        <dbReference type="Pfam" id="PF20732"/>
    </source>
</evidence>
<accession>A0A381QPV3</accession>
<evidence type="ECO:0000259" key="1">
    <source>
        <dbReference type="Pfam" id="PF07075"/>
    </source>
</evidence>
<dbReference type="InterPro" id="IPR048502">
    <property type="entry name" value="NamZ_N"/>
</dbReference>
<name>A0A381QPV3_9ZZZZ</name>
<feature type="domain" description="Peptidoglycan beta-N-acetylmuramidase NamZ N-terminal" evidence="1">
    <location>
        <begin position="19"/>
        <end position="222"/>
    </location>
</feature>
<dbReference type="Gene3D" id="3.90.1150.140">
    <property type="match status" value="1"/>
</dbReference>
<dbReference type="PANTHER" id="PTHR42915">
    <property type="entry name" value="HYPOTHETICAL 460 KDA PROTEIN IN FEUA-SIGW INTERGENIC REGION [PRECURSOR]"/>
    <property type="match status" value="1"/>
</dbReference>
<proteinExistence type="predicted"/>